<name>A0A5J6GFD8_STRKN</name>
<reference evidence="3 4" key="1">
    <citation type="submission" date="2017-09" db="EMBL/GenBank/DDBJ databases">
        <authorList>
            <person name="Lee N."/>
            <person name="Cho B.-K."/>
        </authorList>
    </citation>
    <scope>NUCLEOTIDE SEQUENCE [LARGE SCALE GENOMIC DNA]</scope>
    <source>
        <strain evidence="3 4">ATCC 12853</strain>
    </source>
</reference>
<dbReference type="RefSeq" id="WP_055551220.1">
    <property type="nucleotide sequence ID" value="NZ_CP023699.1"/>
</dbReference>
<sequence length="421" mass="44601">MTGRPVDWSPLAESDPTPGDPVAVRAEAKRLASIAETLSRQVKKLRQLGDDDNIKGKYAKSLKEESDELAGRFDKTKGRYEKVSGHLTTWADELEHAQGMAKKARDKAQADEKDEDAVKEAKKDLTKATSHFNSHAMTARRNILDAIDDAVEDSTWDDLVGWAKEHADGFKLFLDILSWVGTALAIVAIFVPGLNLLVIGIGIAVVLGRMLLVAAGKATWMDVAFDAFGLLTMGIGRGAMAGLKVASKSTRAASTVQRVTKLKGGLAATKSMRNQLANRLAGATDDTAKAGIRAEMNALRKGIAGRAGKVADELPPPGKWSTAAHLGDSELAALRKGISTNKKLFGDGISHGTKAGGNVAYGAAMGSAYAGTAVDWGDKLLGDNDTLNAASDGLDIPHKPSWDAYNDFKGSHGVTQAQSAW</sequence>
<accession>A0A5J6GFD8</accession>
<evidence type="ECO:0008006" key="5">
    <source>
        <dbReference type="Google" id="ProtNLM"/>
    </source>
</evidence>
<dbReference type="KEGG" id="ska:CP970_18180"/>
<dbReference type="OrthoDB" id="7343197at2"/>
<dbReference type="AlphaFoldDB" id="A0A5J6GFD8"/>
<evidence type="ECO:0000313" key="4">
    <source>
        <dbReference type="Proteomes" id="UP000325529"/>
    </source>
</evidence>
<feature type="transmembrane region" description="Helical" evidence="2">
    <location>
        <begin position="172"/>
        <end position="191"/>
    </location>
</feature>
<evidence type="ECO:0000256" key="1">
    <source>
        <dbReference type="SAM" id="MobiDB-lite"/>
    </source>
</evidence>
<evidence type="ECO:0000256" key="2">
    <source>
        <dbReference type="SAM" id="Phobius"/>
    </source>
</evidence>
<dbReference type="EMBL" id="CP023699">
    <property type="protein sequence ID" value="QEU92575.1"/>
    <property type="molecule type" value="Genomic_DNA"/>
</dbReference>
<keyword evidence="2" id="KW-0812">Transmembrane</keyword>
<keyword evidence="2" id="KW-1133">Transmembrane helix</keyword>
<protein>
    <recommendedName>
        <fullName evidence="5">WXG100 family type VII secretion target</fullName>
    </recommendedName>
</protein>
<dbReference type="Proteomes" id="UP000325529">
    <property type="component" value="Chromosome"/>
</dbReference>
<gene>
    <name evidence="3" type="ORF">CP970_18180</name>
</gene>
<organism evidence="3 4">
    <name type="scientific">Streptomyces kanamyceticus</name>
    <dbReference type="NCBI Taxonomy" id="1967"/>
    <lineage>
        <taxon>Bacteria</taxon>
        <taxon>Bacillati</taxon>
        <taxon>Actinomycetota</taxon>
        <taxon>Actinomycetes</taxon>
        <taxon>Kitasatosporales</taxon>
        <taxon>Streptomycetaceae</taxon>
        <taxon>Streptomyces</taxon>
    </lineage>
</organism>
<proteinExistence type="predicted"/>
<keyword evidence="4" id="KW-1185">Reference proteome</keyword>
<evidence type="ECO:0000313" key="3">
    <source>
        <dbReference type="EMBL" id="QEU92575.1"/>
    </source>
</evidence>
<feature type="region of interest" description="Disordered" evidence="1">
    <location>
        <begin position="1"/>
        <end position="21"/>
    </location>
</feature>
<keyword evidence="2" id="KW-0472">Membrane</keyword>